<keyword evidence="7 8" id="KW-0472">Membrane</keyword>
<dbReference type="PANTHER" id="PTHR32024">
    <property type="entry name" value="TRK SYSTEM POTASSIUM UPTAKE PROTEIN TRKG-RELATED"/>
    <property type="match status" value="1"/>
</dbReference>
<dbReference type="AlphaFoldDB" id="A0A1I2G7A7"/>
<dbReference type="GO" id="GO:0030001">
    <property type="term" value="P:metal ion transport"/>
    <property type="evidence" value="ECO:0007669"/>
    <property type="project" value="UniProtKB-ARBA"/>
</dbReference>
<keyword evidence="4 8" id="KW-0812">Transmembrane</keyword>
<feature type="transmembrane region" description="Helical" evidence="8">
    <location>
        <begin position="345"/>
        <end position="368"/>
    </location>
</feature>
<feature type="transmembrane region" description="Helical" evidence="8">
    <location>
        <begin position="186"/>
        <end position="205"/>
    </location>
</feature>
<evidence type="ECO:0000256" key="2">
    <source>
        <dbReference type="ARBA" id="ARBA00022448"/>
    </source>
</evidence>
<evidence type="ECO:0000256" key="4">
    <source>
        <dbReference type="ARBA" id="ARBA00022692"/>
    </source>
</evidence>
<keyword evidence="5 8" id="KW-1133">Transmembrane helix</keyword>
<proteinExistence type="predicted"/>
<keyword evidence="6" id="KW-0406">Ion transport</keyword>
<feature type="transmembrane region" description="Helical" evidence="8">
    <location>
        <begin position="123"/>
        <end position="140"/>
    </location>
</feature>
<dbReference type="OrthoDB" id="9810952at2"/>
<dbReference type="PANTHER" id="PTHR32024:SF1">
    <property type="entry name" value="KTR SYSTEM POTASSIUM UPTAKE PROTEIN B"/>
    <property type="match status" value="1"/>
</dbReference>
<keyword evidence="3" id="KW-1003">Cell membrane</keyword>
<evidence type="ECO:0000256" key="3">
    <source>
        <dbReference type="ARBA" id="ARBA00022475"/>
    </source>
</evidence>
<feature type="transmembrane region" description="Helical" evidence="8">
    <location>
        <begin position="389"/>
        <end position="408"/>
    </location>
</feature>
<dbReference type="STRING" id="1003.SAMN04488541_101726"/>
<feature type="transmembrane region" description="Helical" evidence="8">
    <location>
        <begin position="309"/>
        <end position="333"/>
    </location>
</feature>
<reference evidence="9 10" key="1">
    <citation type="submission" date="2016-10" db="EMBL/GenBank/DDBJ databases">
        <authorList>
            <person name="de Groot N.N."/>
        </authorList>
    </citation>
    <scope>NUCLEOTIDE SEQUENCE [LARGE SCALE GENOMIC DNA]</scope>
    <source>
        <strain>GEY</strain>
        <strain evidence="10">DSM 9560</strain>
    </source>
</reference>
<protein>
    <submittedName>
        <fullName evidence="9">Potassium uptake protein, TrkH family</fullName>
    </submittedName>
</protein>
<organism evidence="9 10">
    <name type="scientific">Thermoflexibacter ruber</name>
    <dbReference type="NCBI Taxonomy" id="1003"/>
    <lineage>
        <taxon>Bacteria</taxon>
        <taxon>Pseudomonadati</taxon>
        <taxon>Bacteroidota</taxon>
        <taxon>Cytophagia</taxon>
        <taxon>Cytophagales</taxon>
        <taxon>Thermoflexibacteraceae</taxon>
        <taxon>Thermoflexibacter</taxon>
    </lineage>
</organism>
<feature type="transmembrane region" description="Helical" evidence="8">
    <location>
        <begin position="268"/>
        <end position="289"/>
    </location>
</feature>
<keyword evidence="10" id="KW-1185">Reference proteome</keyword>
<keyword evidence="2" id="KW-0813">Transport</keyword>
<sequence>MWKTLGTFIVRRNEIINLIIRRISQINVSIAFILLIYRYGFLLSDEEANEVFRIFDFQFLIYVILFGLRMLFSFDRRDFINRERLELLLTSIIILYGLANWLFGFRLFLYYLYLFSIDNPVNTYQNLLSVFLFIIIILEISKSANRISELKLKPATTFVMSFVILILGGAFLLMLPAMTVQGSMPFIDALFTSASASCVTGLIVVDTATFFTFKGKLVLMLLIQLGGLGIVLFATFFSSFLSSGVSLRQQSIMQNFLSSENLASAKQLLRKVVFITLLIEFIGFLLVFFSWDEELWDTDQQFKSLGEKVFFSIFHSISAFCNAGFSLFSGGMLDEDMKTGRMYTLHFVLSLLIILGGLGFTVIEEVFHPKYIKSRIITPWKKLSHNTRITLRFTFILVVTGIVAFMIFEFEKLRDRTIIEAFITALFQSVVTRTAGFNSMDFSKLQHATLILCMFMMFIGAGSGSTAGGIKITTFVVILYSSIANITGQKNINIERRTIPVEAVNRAFALLMFAVSYNSLAIFLLSITESEKDILQVAFEQISAFATVGLSMGITADLSLLGKIIIIMTMFIGRVGTVTLALALSKKAVSTAYEYPKTHLLIG</sequence>
<feature type="transmembrane region" description="Helical" evidence="8">
    <location>
        <begin position="84"/>
        <end position="103"/>
    </location>
</feature>
<dbReference type="Pfam" id="PF02386">
    <property type="entry name" value="TrkH"/>
    <property type="match status" value="1"/>
</dbReference>
<evidence type="ECO:0000313" key="9">
    <source>
        <dbReference type="EMBL" id="SFF13604.1"/>
    </source>
</evidence>
<dbReference type="InterPro" id="IPR003445">
    <property type="entry name" value="Cat_transpt"/>
</dbReference>
<dbReference type="Proteomes" id="UP000199513">
    <property type="component" value="Unassembled WGS sequence"/>
</dbReference>
<dbReference type="EMBL" id="FONY01000017">
    <property type="protein sequence ID" value="SFF13604.1"/>
    <property type="molecule type" value="Genomic_DNA"/>
</dbReference>
<accession>A0A1I2G7A7</accession>
<gene>
    <name evidence="9" type="ORF">SAMN04488541_101726</name>
</gene>
<comment type="subcellular location">
    <subcellularLocation>
        <location evidence="1">Cell membrane</location>
        <topology evidence="1">Multi-pass membrane protein</topology>
    </subcellularLocation>
</comment>
<feature type="transmembrane region" description="Helical" evidence="8">
    <location>
        <begin position="20"/>
        <end position="39"/>
    </location>
</feature>
<dbReference type="RefSeq" id="WP_091544958.1">
    <property type="nucleotide sequence ID" value="NZ_FONY01000017.1"/>
</dbReference>
<evidence type="ECO:0000256" key="6">
    <source>
        <dbReference type="ARBA" id="ARBA00023065"/>
    </source>
</evidence>
<feature type="transmembrane region" description="Helical" evidence="8">
    <location>
        <begin position="51"/>
        <end position="72"/>
    </location>
</feature>
<name>A0A1I2G7A7_9BACT</name>
<evidence type="ECO:0000256" key="5">
    <source>
        <dbReference type="ARBA" id="ARBA00022989"/>
    </source>
</evidence>
<feature type="transmembrane region" description="Helical" evidence="8">
    <location>
        <begin position="507"/>
        <end position="527"/>
    </location>
</feature>
<dbReference type="GO" id="GO:0008324">
    <property type="term" value="F:monoatomic cation transmembrane transporter activity"/>
    <property type="evidence" value="ECO:0007669"/>
    <property type="project" value="InterPro"/>
</dbReference>
<feature type="transmembrane region" description="Helical" evidence="8">
    <location>
        <begin position="217"/>
        <end position="241"/>
    </location>
</feature>
<dbReference type="GO" id="GO:0005886">
    <property type="term" value="C:plasma membrane"/>
    <property type="evidence" value="ECO:0007669"/>
    <property type="project" value="UniProtKB-SubCell"/>
</dbReference>
<evidence type="ECO:0000256" key="1">
    <source>
        <dbReference type="ARBA" id="ARBA00004651"/>
    </source>
</evidence>
<evidence type="ECO:0000256" key="8">
    <source>
        <dbReference type="SAM" id="Phobius"/>
    </source>
</evidence>
<evidence type="ECO:0000256" key="7">
    <source>
        <dbReference type="ARBA" id="ARBA00023136"/>
    </source>
</evidence>
<evidence type="ECO:0000313" key="10">
    <source>
        <dbReference type="Proteomes" id="UP000199513"/>
    </source>
</evidence>
<feature type="transmembrane region" description="Helical" evidence="8">
    <location>
        <begin position="152"/>
        <end position="174"/>
    </location>
</feature>
<feature type="transmembrane region" description="Helical" evidence="8">
    <location>
        <begin position="469"/>
        <end position="487"/>
    </location>
</feature>